<dbReference type="AlphaFoldDB" id="A0AA88CWE2"/>
<accession>A0AA88CWE2</accession>
<dbReference type="Gene3D" id="3.40.50.720">
    <property type="entry name" value="NAD(P)-binding Rossmann-like Domain"/>
    <property type="match status" value="1"/>
</dbReference>
<dbReference type="Gramene" id="FCD_00020524-RA">
    <property type="protein sequence ID" value="FCD_00020524-RA:cds"/>
    <property type="gene ID" value="FCD_00020524"/>
</dbReference>
<dbReference type="Pfam" id="PF05368">
    <property type="entry name" value="NmrA"/>
    <property type="match status" value="2"/>
</dbReference>
<evidence type="ECO:0000259" key="1">
    <source>
        <dbReference type="Pfam" id="PF05368"/>
    </source>
</evidence>
<dbReference type="Proteomes" id="UP001187192">
    <property type="component" value="Unassembled WGS sequence"/>
</dbReference>
<gene>
    <name evidence="2" type="ORF">TIFTF001_044901</name>
</gene>
<organism evidence="2 3">
    <name type="scientific">Ficus carica</name>
    <name type="common">Common fig</name>
    <dbReference type="NCBI Taxonomy" id="3494"/>
    <lineage>
        <taxon>Eukaryota</taxon>
        <taxon>Viridiplantae</taxon>
        <taxon>Streptophyta</taxon>
        <taxon>Embryophyta</taxon>
        <taxon>Tracheophyta</taxon>
        <taxon>Spermatophyta</taxon>
        <taxon>Magnoliopsida</taxon>
        <taxon>eudicotyledons</taxon>
        <taxon>Gunneridae</taxon>
        <taxon>Pentapetalae</taxon>
        <taxon>rosids</taxon>
        <taxon>fabids</taxon>
        <taxon>Rosales</taxon>
        <taxon>Moraceae</taxon>
        <taxon>Ficeae</taxon>
        <taxon>Ficus</taxon>
    </lineage>
</organism>
<dbReference type="PANTHER" id="PTHR43349:SF9">
    <property type="entry name" value="PHENYLCOUMARAN BENZYLIC ETHER REDUCTASE-LIKE PROTEIN"/>
    <property type="match status" value="1"/>
</dbReference>
<protein>
    <recommendedName>
        <fullName evidence="1">NmrA-like domain-containing protein</fullName>
    </recommendedName>
</protein>
<dbReference type="InterPro" id="IPR036291">
    <property type="entry name" value="NAD(P)-bd_dom_sf"/>
</dbReference>
<evidence type="ECO:0000313" key="3">
    <source>
        <dbReference type="Proteomes" id="UP001187192"/>
    </source>
</evidence>
<reference evidence="2" key="1">
    <citation type="submission" date="2023-07" db="EMBL/GenBank/DDBJ databases">
        <title>draft genome sequence of fig (Ficus carica).</title>
        <authorList>
            <person name="Takahashi T."/>
            <person name="Nishimura K."/>
        </authorList>
    </citation>
    <scope>NUCLEOTIDE SEQUENCE</scope>
</reference>
<feature type="domain" description="NmrA-like" evidence="1">
    <location>
        <begin position="5"/>
        <end position="110"/>
    </location>
</feature>
<sequence>MASESSRVLVLGGTGYIGKHLVKASISLGHPTHIYSTQLTPHYSSDSKKELLQEFQSLGVTIVYGTLEEQEKLVGVLRQVDVVICTFAYPQVFEQFKIIDAIKLAGNIKGAYFINLLLRPHENPDTLVVYGTGDVKAVLTYEEDLAAYTIKAANDPRTCNRVVNSRPQGNIISLHELISLWEKKTGRSFNEVYVTEEELVKQAETLPNPDNIGVSILHTVFVKGEAVIDFEAGETEILEASQLYPDYKYTTIDELLEIMLVNPPKPALTAMA</sequence>
<keyword evidence="3" id="KW-1185">Reference proteome</keyword>
<dbReference type="SUPFAM" id="SSF51735">
    <property type="entry name" value="NAD(P)-binding Rossmann-fold domains"/>
    <property type="match status" value="1"/>
</dbReference>
<dbReference type="EMBL" id="BTGU01003593">
    <property type="protein sequence ID" value="GMN34435.1"/>
    <property type="molecule type" value="Genomic_DNA"/>
</dbReference>
<dbReference type="InterPro" id="IPR050608">
    <property type="entry name" value="NmrA-type/Isoflavone_red_sf"/>
</dbReference>
<evidence type="ECO:0000313" key="2">
    <source>
        <dbReference type="EMBL" id="GMN34435.1"/>
    </source>
</evidence>
<dbReference type="Gene3D" id="3.90.25.10">
    <property type="entry name" value="UDP-galactose 4-epimerase, domain 1"/>
    <property type="match status" value="1"/>
</dbReference>
<dbReference type="GO" id="GO:0009807">
    <property type="term" value="P:lignan biosynthetic process"/>
    <property type="evidence" value="ECO:0007669"/>
    <property type="project" value="UniProtKB-ARBA"/>
</dbReference>
<proteinExistence type="predicted"/>
<name>A0AA88CWE2_FICCA</name>
<dbReference type="InterPro" id="IPR008030">
    <property type="entry name" value="NmrA-like"/>
</dbReference>
<comment type="caution">
    <text evidence="2">The sequence shown here is derived from an EMBL/GenBank/DDBJ whole genome shotgun (WGS) entry which is preliminary data.</text>
</comment>
<feature type="domain" description="NmrA-like" evidence="1">
    <location>
        <begin position="135"/>
        <end position="255"/>
    </location>
</feature>
<dbReference type="PANTHER" id="PTHR43349">
    <property type="entry name" value="PINORESINOL REDUCTASE-RELATED"/>
    <property type="match status" value="1"/>
</dbReference>